<gene>
    <name evidence="5" type="ORF">FC66_GL001032</name>
</gene>
<comment type="caution">
    <text evidence="5">The sequence shown here is derived from an EMBL/GenBank/DDBJ whole genome shotgun (WGS) entry which is preliminary data.</text>
</comment>
<evidence type="ECO:0000259" key="4">
    <source>
        <dbReference type="Pfam" id="PF11797"/>
    </source>
</evidence>
<evidence type="ECO:0000313" key="6">
    <source>
        <dbReference type="Proteomes" id="UP000051450"/>
    </source>
</evidence>
<keyword evidence="1" id="KW-0812">Transmembrane</keyword>
<evidence type="ECO:0000259" key="3">
    <source>
        <dbReference type="Pfam" id="PF06030"/>
    </source>
</evidence>
<keyword evidence="1" id="KW-0472">Membrane</keyword>
<proteinExistence type="predicted"/>
<dbReference type="PATRIC" id="fig|1423719.4.peg.1053"/>
<organism evidence="5 6">
    <name type="scientific">Dellaglioa algida DSM 15638</name>
    <dbReference type="NCBI Taxonomy" id="1423719"/>
    <lineage>
        <taxon>Bacteria</taxon>
        <taxon>Bacillati</taxon>
        <taxon>Bacillota</taxon>
        <taxon>Bacilli</taxon>
        <taxon>Lactobacillales</taxon>
        <taxon>Lactobacillaceae</taxon>
        <taxon>Dellaglioa</taxon>
    </lineage>
</organism>
<keyword evidence="2" id="KW-0732">Signal</keyword>
<dbReference type="Pfam" id="PF11797">
    <property type="entry name" value="WxLIP_HBD"/>
    <property type="match status" value="1"/>
</dbReference>
<accession>A0A0R1HRI5</accession>
<evidence type="ECO:0000313" key="5">
    <source>
        <dbReference type="EMBL" id="KRK45802.1"/>
    </source>
</evidence>
<feature type="signal peptide" evidence="2">
    <location>
        <begin position="1"/>
        <end position="21"/>
    </location>
</feature>
<dbReference type="RefSeq" id="WP_057974096.1">
    <property type="nucleotide sequence ID" value="NZ_AZDI01000004.1"/>
</dbReference>
<evidence type="ECO:0000256" key="2">
    <source>
        <dbReference type="SAM" id="SignalP"/>
    </source>
</evidence>
<feature type="domain" description="WxL Interacting Protein peptidoglycan binding" evidence="3">
    <location>
        <begin position="35"/>
        <end position="153"/>
    </location>
</feature>
<dbReference type="Pfam" id="PF06030">
    <property type="entry name" value="WxLIP_PGBD"/>
    <property type="match status" value="1"/>
</dbReference>
<reference evidence="5 6" key="1">
    <citation type="journal article" date="2015" name="Genome Announc.">
        <title>Expanding the biotechnology potential of lactobacilli through comparative genomics of 213 strains and associated genera.</title>
        <authorList>
            <person name="Sun Z."/>
            <person name="Harris H.M."/>
            <person name="McCann A."/>
            <person name="Guo C."/>
            <person name="Argimon S."/>
            <person name="Zhang W."/>
            <person name="Yang X."/>
            <person name="Jeffery I.B."/>
            <person name="Cooney J.C."/>
            <person name="Kagawa T.F."/>
            <person name="Liu W."/>
            <person name="Song Y."/>
            <person name="Salvetti E."/>
            <person name="Wrobel A."/>
            <person name="Rasinkangas P."/>
            <person name="Parkhill J."/>
            <person name="Rea M.C."/>
            <person name="O'Sullivan O."/>
            <person name="Ritari J."/>
            <person name="Douillard F.P."/>
            <person name="Paul Ross R."/>
            <person name="Yang R."/>
            <person name="Briner A.E."/>
            <person name="Felis G.E."/>
            <person name="de Vos W.M."/>
            <person name="Barrangou R."/>
            <person name="Klaenhammer T.R."/>
            <person name="Caufield P.W."/>
            <person name="Cui Y."/>
            <person name="Zhang H."/>
            <person name="O'Toole P.W."/>
        </authorList>
    </citation>
    <scope>NUCLEOTIDE SEQUENCE [LARGE SCALE GENOMIC DNA]</scope>
    <source>
        <strain evidence="5 6">DSM 15638</strain>
    </source>
</reference>
<protein>
    <submittedName>
        <fullName evidence="5">Cell surface protein</fullName>
    </submittedName>
</protein>
<dbReference type="STRING" id="1423719.FC66_GL001032"/>
<keyword evidence="6" id="KW-1185">Reference proteome</keyword>
<dbReference type="InterPro" id="IPR010317">
    <property type="entry name" value="WxLIP_PGBD"/>
</dbReference>
<name>A0A0R1HRI5_9LACO</name>
<feature type="chain" id="PRO_5038543686" evidence="2">
    <location>
        <begin position="22"/>
        <end position="353"/>
    </location>
</feature>
<dbReference type="OrthoDB" id="2365961at2"/>
<sequence length="353" mass="38940">MKLRKLLLSFLAVMTVTIVSVTTNKVYAKAESAGFTVSKVTPENQYREAAQFDIKVKPNSTQTLALEIKNSENDTKTIDVTPNDSYTNTNGIIVYDKTSVKKTPTEQYQFSDLISGKQEVVVGPKKTVKVTFNVKMPATSFSGIVLGGFNVQEKVIKEKSESKGIAITNRFAYVIQAVIRESNTDENPGPKITIGSTKVALNDLKKVSLQTKIQNVEPIVIGPATVKATIMAKGSTKVLYSKTMTPVTFAPNAEFDYALDLTKANLSAGKYNVHYVVTGNNKSWEATNPFTITAANVKSIKSDNNEAKPHATWLLWLIIGIIALLVLLVLFLLFIILKRRKKDKEEEKALENK</sequence>
<keyword evidence="1" id="KW-1133">Transmembrane helix</keyword>
<evidence type="ECO:0000256" key="1">
    <source>
        <dbReference type="SAM" id="Phobius"/>
    </source>
</evidence>
<dbReference type="InterPro" id="IPR021759">
    <property type="entry name" value="WxLIP_HBD"/>
</dbReference>
<feature type="domain" description="WxL Interacting Protein host binding" evidence="4">
    <location>
        <begin position="163"/>
        <end position="299"/>
    </location>
</feature>
<feature type="transmembrane region" description="Helical" evidence="1">
    <location>
        <begin position="313"/>
        <end position="337"/>
    </location>
</feature>
<dbReference type="Proteomes" id="UP000051450">
    <property type="component" value="Unassembled WGS sequence"/>
</dbReference>
<dbReference type="EMBL" id="AZDI01000004">
    <property type="protein sequence ID" value="KRK45802.1"/>
    <property type="molecule type" value="Genomic_DNA"/>
</dbReference>
<dbReference type="AlphaFoldDB" id="A0A0R1HRI5"/>